<dbReference type="Proteomes" id="UP000256970">
    <property type="component" value="Unassembled WGS sequence"/>
</dbReference>
<protein>
    <submittedName>
        <fullName evidence="1">Uncharacterized protein</fullName>
    </submittedName>
</protein>
<dbReference type="InterPro" id="IPR016024">
    <property type="entry name" value="ARM-type_fold"/>
</dbReference>
<dbReference type="Gene3D" id="1.25.10.10">
    <property type="entry name" value="Leucine-rich Repeat Variant"/>
    <property type="match status" value="1"/>
</dbReference>
<dbReference type="AlphaFoldDB" id="A0A383V3V2"/>
<proteinExistence type="predicted"/>
<dbReference type="SUPFAM" id="SSF48371">
    <property type="entry name" value="ARM repeat"/>
    <property type="match status" value="1"/>
</dbReference>
<evidence type="ECO:0000313" key="1">
    <source>
        <dbReference type="EMBL" id="SZX59600.1"/>
    </source>
</evidence>
<dbReference type="InterPro" id="IPR011989">
    <property type="entry name" value="ARM-like"/>
</dbReference>
<gene>
    <name evidence="1" type="ORF">BQ4739_LOCUS208</name>
</gene>
<reference evidence="1 2" key="1">
    <citation type="submission" date="2016-10" db="EMBL/GenBank/DDBJ databases">
        <authorList>
            <person name="Cai Z."/>
        </authorList>
    </citation>
    <scope>NUCLEOTIDE SEQUENCE [LARGE SCALE GENOMIC DNA]</scope>
</reference>
<accession>A0A383V3V2</accession>
<dbReference type="EMBL" id="FNXT01000007">
    <property type="protein sequence ID" value="SZX59600.1"/>
    <property type="molecule type" value="Genomic_DNA"/>
</dbReference>
<organism evidence="1 2">
    <name type="scientific">Tetradesmus obliquus</name>
    <name type="common">Green alga</name>
    <name type="synonym">Acutodesmus obliquus</name>
    <dbReference type="NCBI Taxonomy" id="3088"/>
    <lineage>
        <taxon>Eukaryota</taxon>
        <taxon>Viridiplantae</taxon>
        <taxon>Chlorophyta</taxon>
        <taxon>core chlorophytes</taxon>
        <taxon>Chlorophyceae</taxon>
        <taxon>CS clade</taxon>
        <taxon>Sphaeropleales</taxon>
        <taxon>Scenedesmaceae</taxon>
        <taxon>Tetradesmus</taxon>
    </lineage>
</organism>
<sequence length="350" mass="37035">MLDSPEPVSTACGAAALHQLVAEGAIPMDSCLERLLQTIRQATSLSSTSSSSRAPQSEPHVLATLRHALAALASRSMKEHITPVTLPVLLQVLQLPRVIHTPQASREDRLWQGSKDSALRDAQDRALSILDGFAHDTAGKLAFAAAGGIKVLVAGAEGATWFRCSDSDGLSSLCDLTKDPAVSKAVVEAGAVEVLLNELSPDDVDDVDACLAAHALARLAAAPHGSRAIAAVRGGIKCILKTLSATYNEYSEEAGFMFQGLSLCLFHLAHDASSSRALDAAGGLPPFIRCMLDAGLNEQQAKAELRDRCIAEAMSRQSFIAFWGFDPRASLHDSDKYSDQHCGVALVWGS</sequence>
<evidence type="ECO:0000313" key="2">
    <source>
        <dbReference type="Proteomes" id="UP000256970"/>
    </source>
</evidence>
<keyword evidence="2" id="KW-1185">Reference proteome</keyword>
<name>A0A383V3V2_TETOB</name>